<comment type="caution">
    <text evidence="2">The sequence shown here is derived from an EMBL/GenBank/DDBJ whole genome shotgun (WGS) entry which is preliminary data.</text>
</comment>
<keyword evidence="3" id="KW-1185">Reference proteome</keyword>
<organism evidence="2 3">
    <name type="scientific">Paraconiothyrium brasiliense</name>
    <dbReference type="NCBI Taxonomy" id="300254"/>
    <lineage>
        <taxon>Eukaryota</taxon>
        <taxon>Fungi</taxon>
        <taxon>Dikarya</taxon>
        <taxon>Ascomycota</taxon>
        <taxon>Pezizomycotina</taxon>
        <taxon>Dothideomycetes</taxon>
        <taxon>Pleosporomycetidae</taxon>
        <taxon>Pleosporales</taxon>
        <taxon>Massarineae</taxon>
        <taxon>Didymosphaeriaceae</taxon>
        <taxon>Paraconiothyrium</taxon>
    </lineage>
</organism>
<protein>
    <submittedName>
        <fullName evidence="2">Uncharacterized protein</fullName>
    </submittedName>
</protein>
<name>A0ABR3QYV3_9PLEO</name>
<keyword evidence="1" id="KW-0175">Coiled coil</keyword>
<feature type="coiled-coil region" evidence="1">
    <location>
        <begin position="59"/>
        <end position="114"/>
    </location>
</feature>
<reference evidence="2 3" key="1">
    <citation type="submission" date="2024-02" db="EMBL/GenBank/DDBJ databases">
        <title>De novo assembly and annotation of 12 fungi associated with fruit tree decline syndrome in Ontario, Canada.</title>
        <authorList>
            <person name="Sulman M."/>
            <person name="Ellouze W."/>
            <person name="Ilyukhin E."/>
        </authorList>
    </citation>
    <scope>NUCLEOTIDE SEQUENCE [LARGE SCALE GENOMIC DNA]</scope>
    <source>
        <strain evidence="2 3">M42-189</strain>
    </source>
</reference>
<evidence type="ECO:0000256" key="1">
    <source>
        <dbReference type="SAM" id="Coils"/>
    </source>
</evidence>
<gene>
    <name evidence="2" type="ORF">SLS60_008922</name>
</gene>
<evidence type="ECO:0000313" key="3">
    <source>
        <dbReference type="Proteomes" id="UP001521785"/>
    </source>
</evidence>
<evidence type="ECO:0000313" key="2">
    <source>
        <dbReference type="EMBL" id="KAL1597338.1"/>
    </source>
</evidence>
<sequence length="132" mass="15039">MAVEQETDHTRQIQDLKHAVRLAGLELSLERSKHSVDIVAKDEDIRKLRVGQCLLQDENGDLHEQLEEEQARADDLENQLNQAHAELDVQIAAAELAQNQIRTQAREVANLKVRSFRPCIQLHPLNKRPGRA</sequence>
<dbReference type="Proteomes" id="UP001521785">
    <property type="component" value="Unassembled WGS sequence"/>
</dbReference>
<proteinExistence type="predicted"/>
<dbReference type="EMBL" id="JAKJXO020000013">
    <property type="protein sequence ID" value="KAL1597338.1"/>
    <property type="molecule type" value="Genomic_DNA"/>
</dbReference>
<accession>A0ABR3QYV3</accession>